<keyword evidence="4" id="KW-0804">Transcription</keyword>
<dbReference type="SUPFAM" id="SSF46785">
    <property type="entry name" value="Winged helix' DNA-binding domain"/>
    <property type="match status" value="1"/>
</dbReference>
<evidence type="ECO:0000256" key="3">
    <source>
        <dbReference type="ARBA" id="ARBA00023125"/>
    </source>
</evidence>
<dbReference type="Pfam" id="PF03965">
    <property type="entry name" value="Penicillinase_R"/>
    <property type="match status" value="1"/>
</dbReference>
<dbReference type="PIRSF" id="PIRSF019455">
    <property type="entry name" value="CopR_AtkY"/>
    <property type="match status" value="1"/>
</dbReference>
<keyword evidence="3" id="KW-0238">DNA-binding</keyword>
<name>A0A402D1S0_9BACT</name>
<accession>A0A402D1S0</accession>
<dbReference type="AlphaFoldDB" id="A0A402D1S0"/>
<dbReference type="OrthoDB" id="279010at2"/>
<evidence type="ECO:0000313" key="5">
    <source>
        <dbReference type="EMBL" id="BDI28676.1"/>
    </source>
</evidence>
<reference evidence="5 6" key="1">
    <citation type="journal article" date="2019" name="Int. J. Syst. Evol. Microbiol.">
        <title>Capsulimonas corticalis gen. nov., sp. nov., an aerobic capsulated bacterium, of a novel bacterial order, Capsulimonadales ord. nov., of the class Armatimonadia of the phylum Armatimonadetes.</title>
        <authorList>
            <person name="Li J."/>
            <person name="Kudo C."/>
            <person name="Tonouchi A."/>
        </authorList>
    </citation>
    <scope>NUCLEOTIDE SEQUENCE [LARGE SCALE GENOMIC DNA]</scope>
    <source>
        <strain evidence="5 6">AX-7</strain>
    </source>
</reference>
<comment type="similarity">
    <text evidence="1">Belongs to the BlaI transcriptional regulatory family.</text>
</comment>
<dbReference type="GO" id="GO:0003677">
    <property type="term" value="F:DNA binding"/>
    <property type="evidence" value="ECO:0007669"/>
    <property type="project" value="UniProtKB-KW"/>
</dbReference>
<protein>
    <submittedName>
        <fullName evidence="5">BlaI family transcriptional regulator</fullName>
    </submittedName>
</protein>
<dbReference type="Gene3D" id="1.10.10.10">
    <property type="entry name" value="Winged helix-like DNA-binding domain superfamily/Winged helix DNA-binding domain"/>
    <property type="match status" value="1"/>
</dbReference>
<dbReference type="RefSeq" id="WP_119323431.1">
    <property type="nucleotide sequence ID" value="NZ_AP025739.1"/>
</dbReference>
<evidence type="ECO:0000313" key="6">
    <source>
        <dbReference type="Proteomes" id="UP000287394"/>
    </source>
</evidence>
<keyword evidence="2" id="KW-0805">Transcription regulation</keyword>
<gene>
    <name evidence="5" type="ORF">CCAX7_007270</name>
</gene>
<dbReference type="Proteomes" id="UP000287394">
    <property type="component" value="Chromosome"/>
</dbReference>
<keyword evidence="6" id="KW-1185">Reference proteome</keyword>
<dbReference type="InterPro" id="IPR036388">
    <property type="entry name" value="WH-like_DNA-bd_sf"/>
</dbReference>
<organism evidence="5 6">
    <name type="scientific">Capsulimonas corticalis</name>
    <dbReference type="NCBI Taxonomy" id="2219043"/>
    <lineage>
        <taxon>Bacteria</taxon>
        <taxon>Bacillati</taxon>
        <taxon>Armatimonadota</taxon>
        <taxon>Armatimonadia</taxon>
        <taxon>Capsulimonadales</taxon>
        <taxon>Capsulimonadaceae</taxon>
        <taxon>Capsulimonas</taxon>
    </lineage>
</organism>
<dbReference type="EMBL" id="AP025739">
    <property type="protein sequence ID" value="BDI28676.1"/>
    <property type="molecule type" value="Genomic_DNA"/>
</dbReference>
<evidence type="ECO:0000256" key="1">
    <source>
        <dbReference type="ARBA" id="ARBA00011046"/>
    </source>
</evidence>
<sequence>MSKPLSHKLSRRERQIMDIVYQHGQASAAQVMESMPDAPSYSAVRALLRILEDKGHLRHIQEGAHYVFLPTQPRQSAARSAIEQVVQTFFGGSVERAVSTLLSDDETQLSDRDIARLTALIAQAKAEEAKQDS</sequence>
<dbReference type="KEGG" id="ccot:CCAX7_007270"/>
<dbReference type="InterPro" id="IPR005650">
    <property type="entry name" value="BlaI_family"/>
</dbReference>
<proteinExistence type="inferred from homology"/>
<evidence type="ECO:0000256" key="4">
    <source>
        <dbReference type="ARBA" id="ARBA00023163"/>
    </source>
</evidence>
<dbReference type="GO" id="GO:0045892">
    <property type="term" value="P:negative regulation of DNA-templated transcription"/>
    <property type="evidence" value="ECO:0007669"/>
    <property type="project" value="InterPro"/>
</dbReference>
<evidence type="ECO:0000256" key="2">
    <source>
        <dbReference type="ARBA" id="ARBA00023015"/>
    </source>
</evidence>
<dbReference type="InterPro" id="IPR036390">
    <property type="entry name" value="WH_DNA-bd_sf"/>
</dbReference>